<name>A0A916Y6C1_9MICO</name>
<dbReference type="GO" id="GO:0106300">
    <property type="term" value="P:protein-DNA covalent cross-linking repair"/>
    <property type="evidence" value="ECO:0007669"/>
    <property type="project" value="InterPro"/>
</dbReference>
<evidence type="ECO:0000256" key="3">
    <source>
        <dbReference type="ARBA" id="ARBA00022763"/>
    </source>
</evidence>
<evidence type="ECO:0000313" key="10">
    <source>
        <dbReference type="Proteomes" id="UP000633205"/>
    </source>
</evidence>
<sequence length="235" mass="26438">MCGRFALDDKVNASITDFVVGTGRSHNEWTPDWANRWNIKPTQQIAVILDSAKTEQLRVESAHWSLVPPWSDSLKTKFPTFNARTEGITSKATWKSPLKSRRCIIPASGYYEWTGEKGSKTPWWIHPESGILGFAGLYAWWQDKSVTDDDPAKWTLTATMLTMPTVDHLASIHDRNPVALPATFWEQWMDPSITGGQDLVDEAVNASRGEMTALDYHRVMPFKATDDGPQMTVPT</sequence>
<dbReference type="GO" id="GO:0006508">
    <property type="term" value="P:proteolysis"/>
    <property type="evidence" value="ECO:0007669"/>
    <property type="project" value="UniProtKB-KW"/>
</dbReference>
<dbReference type="EC" id="3.4.-.-" evidence="8"/>
<evidence type="ECO:0000256" key="4">
    <source>
        <dbReference type="ARBA" id="ARBA00022801"/>
    </source>
</evidence>
<evidence type="ECO:0000256" key="1">
    <source>
        <dbReference type="ARBA" id="ARBA00008136"/>
    </source>
</evidence>
<keyword evidence="6" id="KW-0238">DNA-binding</keyword>
<reference evidence="9" key="1">
    <citation type="journal article" date="2014" name="Int. J. Syst. Evol. Microbiol.">
        <title>Complete genome sequence of Corynebacterium casei LMG S-19264T (=DSM 44701T), isolated from a smear-ripened cheese.</title>
        <authorList>
            <consortium name="US DOE Joint Genome Institute (JGI-PGF)"/>
            <person name="Walter F."/>
            <person name="Albersmeier A."/>
            <person name="Kalinowski J."/>
            <person name="Ruckert C."/>
        </authorList>
    </citation>
    <scope>NUCLEOTIDE SEQUENCE</scope>
    <source>
        <strain evidence="9">CGMCC 1.15152</strain>
    </source>
</reference>
<dbReference type="EMBL" id="BMHO01000001">
    <property type="protein sequence ID" value="GGD32936.1"/>
    <property type="molecule type" value="Genomic_DNA"/>
</dbReference>
<reference evidence="9" key="2">
    <citation type="submission" date="2020-09" db="EMBL/GenBank/DDBJ databases">
        <authorList>
            <person name="Sun Q."/>
            <person name="Zhou Y."/>
        </authorList>
    </citation>
    <scope>NUCLEOTIDE SEQUENCE</scope>
    <source>
        <strain evidence="9">CGMCC 1.15152</strain>
    </source>
</reference>
<dbReference type="GO" id="GO:0016829">
    <property type="term" value="F:lyase activity"/>
    <property type="evidence" value="ECO:0007669"/>
    <property type="project" value="UniProtKB-KW"/>
</dbReference>
<dbReference type="PANTHER" id="PTHR13604">
    <property type="entry name" value="DC12-RELATED"/>
    <property type="match status" value="1"/>
</dbReference>
<proteinExistence type="inferred from homology"/>
<dbReference type="Proteomes" id="UP000633205">
    <property type="component" value="Unassembled WGS sequence"/>
</dbReference>
<gene>
    <name evidence="9" type="ORF">GCM10010915_11660</name>
</gene>
<keyword evidence="3" id="KW-0227">DNA damage</keyword>
<keyword evidence="2 8" id="KW-0645">Protease</keyword>
<organism evidence="9 10">
    <name type="scientific">Microbacterium faecale</name>
    <dbReference type="NCBI Taxonomy" id="1804630"/>
    <lineage>
        <taxon>Bacteria</taxon>
        <taxon>Bacillati</taxon>
        <taxon>Actinomycetota</taxon>
        <taxon>Actinomycetes</taxon>
        <taxon>Micrococcales</taxon>
        <taxon>Microbacteriaceae</taxon>
        <taxon>Microbacterium</taxon>
    </lineage>
</organism>
<dbReference type="AlphaFoldDB" id="A0A916Y6C1"/>
<evidence type="ECO:0000256" key="5">
    <source>
        <dbReference type="ARBA" id="ARBA00023124"/>
    </source>
</evidence>
<dbReference type="Gene3D" id="3.90.1680.10">
    <property type="entry name" value="SOS response associated peptidase-like"/>
    <property type="match status" value="1"/>
</dbReference>
<keyword evidence="4 8" id="KW-0378">Hydrolase</keyword>
<dbReference type="Pfam" id="PF02586">
    <property type="entry name" value="SRAP"/>
    <property type="match status" value="1"/>
</dbReference>
<dbReference type="GO" id="GO:0003697">
    <property type="term" value="F:single-stranded DNA binding"/>
    <property type="evidence" value="ECO:0007669"/>
    <property type="project" value="InterPro"/>
</dbReference>
<dbReference type="PANTHER" id="PTHR13604:SF0">
    <property type="entry name" value="ABASIC SITE PROCESSING PROTEIN HMCES"/>
    <property type="match status" value="1"/>
</dbReference>
<dbReference type="RefSeq" id="WP_188711341.1">
    <property type="nucleotide sequence ID" value="NZ_BMHO01000001.1"/>
</dbReference>
<evidence type="ECO:0000256" key="2">
    <source>
        <dbReference type="ARBA" id="ARBA00022670"/>
    </source>
</evidence>
<protein>
    <recommendedName>
        <fullName evidence="8">Abasic site processing protein</fullName>
        <ecNumber evidence="8">3.4.-.-</ecNumber>
    </recommendedName>
</protein>
<dbReference type="SUPFAM" id="SSF143081">
    <property type="entry name" value="BB1717-like"/>
    <property type="match status" value="1"/>
</dbReference>
<comment type="similarity">
    <text evidence="1 8">Belongs to the SOS response-associated peptidase family.</text>
</comment>
<evidence type="ECO:0000256" key="8">
    <source>
        <dbReference type="RuleBase" id="RU364100"/>
    </source>
</evidence>
<keyword evidence="7" id="KW-0456">Lyase</keyword>
<dbReference type="GO" id="GO:0008233">
    <property type="term" value="F:peptidase activity"/>
    <property type="evidence" value="ECO:0007669"/>
    <property type="project" value="UniProtKB-KW"/>
</dbReference>
<evidence type="ECO:0000313" key="9">
    <source>
        <dbReference type="EMBL" id="GGD32936.1"/>
    </source>
</evidence>
<evidence type="ECO:0000256" key="7">
    <source>
        <dbReference type="ARBA" id="ARBA00023239"/>
    </source>
</evidence>
<keyword evidence="10" id="KW-1185">Reference proteome</keyword>
<dbReference type="InterPro" id="IPR003738">
    <property type="entry name" value="SRAP"/>
</dbReference>
<evidence type="ECO:0000256" key="6">
    <source>
        <dbReference type="ARBA" id="ARBA00023125"/>
    </source>
</evidence>
<accession>A0A916Y6C1</accession>
<keyword evidence="5" id="KW-0190">Covalent protein-DNA linkage</keyword>
<dbReference type="InterPro" id="IPR036590">
    <property type="entry name" value="SRAP-like"/>
</dbReference>
<comment type="caution">
    <text evidence="9">The sequence shown here is derived from an EMBL/GenBank/DDBJ whole genome shotgun (WGS) entry which is preliminary data.</text>
</comment>